<comment type="caution">
    <text evidence="2">The sequence shown here is derived from an EMBL/GenBank/DDBJ whole genome shotgun (WGS) entry which is preliminary data.</text>
</comment>
<dbReference type="VEuPathDB" id="FungiDB:CC1G_11499"/>
<evidence type="ECO:0000313" key="2">
    <source>
        <dbReference type="EMBL" id="EAU88076.2"/>
    </source>
</evidence>
<sequence>MASRHAPGNTRPIQKSRTIPQPSGLNFTALQTQRSTNRAVYKHVEPRKKFFVESFSLERQRLLSRQGRQASAKLIDGAKSPALGRRRGPGPNNPTHTQRRTHGSIAPPQLRVADDDQRCAREGSACTARGAGKTDPAIVRLAPVVQGHFVEISGPRRGTTSSSVLPERRTSSRLQQFASSPTRSVLKLTKVGVMELLSLTHP</sequence>
<organism evidence="2 3">
    <name type="scientific">Coprinopsis cinerea (strain Okayama-7 / 130 / ATCC MYA-4618 / FGSC 9003)</name>
    <name type="common">Inky cap fungus</name>
    <name type="synonym">Hormographiella aspergillata</name>
    <dbReference type="NCBI Taxonomy" id="240176"/>
    <lineage>
        <taxon>Eukaryota</taxon>
        <taxon>Fungi</taxon>
        <taxon>Dikarya</taxon>
        <taxon>Basidiomycota</taxon>
        <taxon>Agaricomycotina</taxon>
        <taxon>Agaricomycetes</taxon>
        <taxon>Agaricomycetidae</taxon>
        <taxon>Agaricales</taxon>
        <taxon>Agaricineae</taxon>
        <taxon>Psathyrellaceae</taxon>
        <taxon>Coprinopsis</taxon>
    </lineage>
</organism>
<reference evidence="2 3" key="1">
    <citation type="journal article" date="2010" name="Proc. Natl. Acad. Sci. U.S.A.">
        <title>Insights into evolution of multicellular fungi from the assembled chromosomes of the mushroom Coprinopsis cinerea (Coprinus cinereus).</title>
        <authorList>
            <person name="Stajich J.E."/>
            <person name="Wilke S.K."/>
            <person name="Ahren D."/>
            <person name="Au C.H."/>
            <person name="Birren B.W."/>
            <person name="Borodovsky M."/>
            <person name="Burns C."/>
            <person name="Canback B."/>
            <person name="Casselton L.A."/>
            <person name="Cheng C.K."/>
            <person name="Deng J."/>
            <person name="Dietrich F.S."/>
            <person name="Fargo D.C."/>
            <person name="Farman M.L."/>
            <person name="Gathman A.C."/>
            <person name="Goldberg J."/>
            <person name="Guigo R."/>
            <person name="Hoegger P.J."/>
            <person name="Hooker J.B."/>
            <person name="Huggins A."/>
            <person name="James T.Y."/>
            <person name="Kamada T."/>
            <person name="Kilaru S."/>
            <person name="Kodira C."/>
            <person name="Kues U."/>
            <person name="Kupfer D."/>
            <person name="Kwan H.S."/>
            <person name="Lomsadze A."/>
            <person name="Li W."/>
            <person name="Lilly W.W."/>
            <person name="Ma L.J."/>
            <person name="Mackey A.J."/>
            <person name="Manning G."/>
            <person name="Martin F."/>
            <person name="Muraguchi H."/>
            <person name="Natvig D.O."/>
            <person name="Palmerini H."/>
            <person name="Ramesh M.A."/>
            <person name="Rehmeyer C.J."/>
            <person name="Roe B.A."/>
            <person name="Shenoy N."/>
            <person name="Stanke M."/>
            <person name="Ter-Hovhannisyan V."/>
            <person name="Tunlid A."/>
            <person name="Velagapudi R."/>
            <person name="Vision T.J."/>
            <person name="Zeng Q."/>
            <person name="Zolan M.E."/>
            <person name="Pukkila P.J."/>
        </authorList>
    </citation>
    <scope>NUCLEOTIDE SEQUENCE [LARGE SCALE GENOMIC DNA]</scope>
    <source>
        <strain evidence="3">Okayama-7 / 130 / ATCC MYA-4618 / FGSC 9003</strain>
    </source>
</reference>
<name>A8NH95_COPC7</name>
<dbReference type="InParanoid" id="A8NH95"/>
<dbReference type="RefSeq" id="XP_001833714.2">
    <property type="nucleotide sequence ID" value="XM_001833662.2"/>
</dbReference>
<feature type="region of interest" description="Disordered" evidence="1">
    <location>
        <begin position="65"/>
        <end position="106"/>
    </location>
</feature>
<proteinExistence type="predicted"/>
<evidence type="ECO:0000256" key="1">
    <source>
        <dbReference type="SAM" id="MobiDB-lite"/>
    </source>
</evidence>
<dbReference type="KEGG" id="cci:CC1G_11499"/>
<dbReference type="EMBL" id="AACS02000002">
    <property type="protein sequence ID" value="EAU88076.2"/>
    <property type="molecule type" value="Genomic_DNA"/>
</dbReference>
<keyword evidence="3" id="KW-1185">Reference proteome</keyword>
<feature type="compositionally biased region" description="Polar residues" evidence="1">
    <location>
        <begin position="11"/>
        <end position="24"/>
    </location>
</feature>
<dbReference type="Proteomes" id="UP000001861">
    <property type="component" value="Unassembled WGS sequence"/>
</dbReference>
<dbReference type="HOGENOM" id="CLU_1354547_0_0_1"/>
<dbReference type="GeneID" id="6010220"/>
<evidence type="ECO:0000313" key="3">
    <source>
        <dbReference type="Proteomes" id="UP000001861"/>
    </source>
</evidence>
<feature type="region of interest" description="Disordered" evidence="1">
    <location>
        <begin position="1"/>
        <end position="24"/>
    </location>
</feature>
<accession>A8NH95</accession>
<dbReference type="AlphaFoldDB" id="A8NH95"/>
<protein>
    <submittedName>
        <fullName evidence="2">Uncharacterized protein</fullName>
    </submittedName>
</protein>
<gene>
    <name evidence="2" type="ORF">CC1G_11499</name>
</gene>